<dbReference type="SUPFAM" id="SSF56281">
    <property type="entry name" value="Metallo-hydrolase/oxidoreductase"/>
    <property type="match status" value="1"/>
</dbReference>
<gene>
    <name evidence="2" type="ORF">LN736_09550</name>
</gene>
<evidence type="ECO:0000259" key="1">
    <source>
        <dbReference type="SMART" id="SM00849"/>
    </source>
</evidence>
<dbReference type="RefSeq" id="WP_179977710.1">
    <property type="nucleotide sequence ID" value="NZ_JAJJPB010000010.1"/>
</dbReference>
<keyword evidence="3" id="KW-1185">Reference proteome</keyword>
<dbReference type="Proteomes" id="UP001165422">
    <property type="component" value="Unassembled WGS sequence"/>
</dbReference>
<dbReference type="InterPro" id="IPR052533">
    <property type="entry name" value="WalJ/YycJ-like"/>
</dbReference>
<sequence>MELKVLGSGSQGNCFLLEGESGSLIIEAGLPWKKIIKGMSFNIENICGCLISHEHLDHSKAITDVLNNGVDVYTSKGTIDACKVSGYRIHIVESKKQFTVGSFTVMPFQAEHDAAEPLGFLVQHEEMGKLLFITDSYYCRYKFSGLTHIMVECNYSMDILNSNLEKGLVHPAVAKRLLTSHFNLENVKEFLKVTDLSMVKEIVLLHLSDNNSDEKMFVDEIEKLTGKPVYVADRGLKIGLF</sequence>
<dbReference type="SMART" id="SM00849">
    <property type="entry name" value="Lactamase_B"/>
    <property type="match status" value="1"/>
</dbReference>
<dbReference type="InterPro" id="IPR036866">
    <property type="entry name" value="RibonucZ/Hydroxyglut_hydro"/>
</dbReference>
<reference evidence="2" key="1">
    <citation type="submission" date="2021-11" db="EMBL/GenBank/DDBJ databases">
        <authorList>
            <person name="Qingchun L."/>
            <person name="Dong Z."/>
            <person name="Zongwei Q."/>
            <person name="Jia Z."/>
            <person name="Duotao L."/>
        </authorList>
    </citation>
    <scope>NUCLEOTIDE SEQUENCE</scope>
    <source>
        <strain evidence="2">WLY-B-L2</strain>
    </source>
</reference>
<protein>
    <submittedName>
        <fullName evidence="2">MBL fold metallo-hydrolase</fullName>
    </submittedName>
</protein>
<feature type="domain" description="Metallo-beta-lactamase" evidence="1">
    <location>
        <begin position="11"/>
        <end position="181"/>
    </location>
</feature>
<evidence type="ECO:0000313" key="2">
    <source>
        <dbReference type="EMBL" id="MCC9295099.1"/>
    </source>
</evidence>
<dbReference type="Pfam" id="PF12706">
    <property type="entry name" value="Lactamase_B_2"/>
    <property type="match status" value="1"/>
</dbReference>
<dbReference type="Gene3D" id="3.60.15.10">
    <property type="entry name" value="Ribonuclease Z/Hydroxyacylglutathione hydrolase-like"/>
    <property type="match status" value="1"/>
</dbReference>
<dbReference type="PANTHER" id="PTHR47619:SF1">
    <property type="entry name" value="EXODEOXYRIBONUCLEASE WALJ"/>
    <property type="match status" value="1"/>
</dbReference>
<dbReference type="EMBL" id="JAJJPB010000010">
    <property type="protein sequence ID" value="MCC9295099.1"/>
    <property type="molecule type" value="Genomic_DNA"/>
</dbReference>
<dbReference type="PANTHER" id="PTHR47619">
    <property type="entry name" value="METALLO-HYDROLASE YYCJ-RELATED"/>
    <property type="match status" value="1"/>
</dbReference>
<name>A0ABS8N5L7_9CLOT</name>
<dbReference type="InterPro" id="IPR001279">
    <property type="entry name" value="Metallo-B-lactamas"/>
</dbReference>
<comment type="caution">
    <text evidence="2">The sequence shown here is derived from an EMBL/GenBank/DDBJ whole genome shotgun (WGS) entry which is preliminary data.</text>
</comment>
<evidence type="ECO:0000313" key="3">
    <source>
        <dbReference type="Proteomes" id="UP001165422"/>
    </source>
</evidence>
<proteinExistence type="predicted"/>
<accession>A0ABS8N5L7</accession>
<organism evidence="2 3">
    <name type="scientific">Clostridium aromativorans</name>
    <dbReference type="NCBI Taxonomy" id="2836848"/>
    <lineage>
        <taxon>Bacteria</taxon>
        <taxon>Bacillati</taxon>
        <taxon>Bacillota</taxon>
        <taxon>Clostridia</taxon>
        <taxon>Eubacteriales</taxon>
        <taxon>Clostridiaceae</taxon>
        <taxon>Clostridium</taxon>
    </lineage>
</organism>